<proteinExistence type="predicted"/>
<evidence type="ECO:0000313" key="1">
    <source>
        <dbReference type="EMBL" id="KAL2528810.1"/>
    </source>
</evidence>
<name>A0ABD1UUR9_9LAMI</name>
<dbReference type="Proteomes" id="UP001604277">
    <property type="component" value="Unassembled WGS sequence"/>
</dbReference>
<organism evidence="1 2">
    <name type="scientific">Forsythia ovata</name>
    <dbReference type="NCBI Taxonomy" id="205694"/>
    <lineage>
        <taxon>Eukaryota</taxon>
        <taxon>Viridiplantae</taxon>
        <taxon>Streptophyta</taxon>
        <taxon>Embryophyta</taxon>
        <taxon>Tracheophyta</taxon>
        <taxon>Spermatophyta</taxon>
        <taxon>Magnoliopsida</taxon>
        <taxon>eudicotyledons</taxon>
        <taxon>Gunneridae</taxon>
        <taxon>Pentapetalae</taxon>
        <taxon>asterids</taxon>
        <taxon>lamiids</taxon>
        <taxon>Lamiales</taxon>
        <taxon>Oleaceae</taxon>
        <taxon>Forsythieae</taxon>
        <taxon>Forsythia</taxon>
    </lineage>
</organism>
<evidence type="ECO:0000313" key="2">
    <source>
        <dbReference type="Proteomes" id="UP001604277"/>
    </source>
</evidence>
<accession>A0ABD1UUR9</accession>
<protein>
    <submittedName>
        <fullName evidence="1">Uncharacterized protein</fullName>
    </submittedName>
</protein>
<sequence length="128" mass="14208">MAEDASGQYHVVATTTAATPTGSPLLHFLPHTSAKDASGHHHLRRANTTPLPPPLLLLQLVLPSSTSPRTHLPIVFSSITGLEPMPDHPLQYERPQPNTTPLLFPNFCHKHKGHSRTRQWMYFGGRQL</sequence>
<dbReference type="EMBL" id="JBFOLJ010000006">
    <property type="protein sequence ID" value="KAL2528810.1"/>
    <property type="molecule type" value="Genomic_DNA"/>
</dbReference>
<gene>
    <name evidence="1" type="ORF">Fot_21411</name>
</gene>
<reference evidence="2" key="1">
    <citation type="submission" date="2024-07" db="EMBL/GenBank/DDBJ databases">
        <title>Two chromosome-level genome assemblies of Korean endemic species Abeliophyllum distichum and Forsythia ovata (Oleaceae).</title>
        <authorList>
            <person name="Jang H."/>
        </authorList>
    </citation>
    <scope>NUCLEOTIDE SEQUENCE [LARGE SCALE GENOMIC DNA]</scope>
</reference>
<comment type="caution">
    <text evidence="1">The sequence shown here is derived from an EMBL/GenBank/DDBJ whole genome shotgun (WGS) entry which is preliminary data.</text>
</comment>
<keyword evidence="2" id="KW-1185">Reference proteome</keyword>
<dbReference type="AlphaFoldDB" id="A0ABD1UUR9"/>